<accession>A0A1F6DXN1</accession>
<gene>
    <name evidence="3" type="ORF">A3D71_01575</name>
</gene>
<evidence type="ECO:0000313" key="3">
    <source>
        <dbReference type="EMBL" id="OGG66189.1"/>
    </source>
</evidence>
<feature type="domain" description="ASPIC/UnbV" evidence="2">
    <location>
        <begin position="475"/>
        <end position="542"/>
    </location>
</feature>
<dbReference type="PANTHER" id="PTHR16026:SF0">
    <property type="entry name" value="CARTILAGE ACIDIC PROTEIN 1"/>
    <property type="match status" value="1"/>
</dbReference>
<comment type="caution">
    <text evidence="3">The sequence shown here is derived from an EMBL/GenBank/DDBJ whole genome shotgun (WGS) entry which is preliminary data.</text>
</comment>
<dbReference type="PANTHER" id="PTHR16026">
    <property type="entry name" value="CARTILAGE ACIDIC PROTEIN 1"/>
    <property type="match status" value="1"/>
</dbReference>
<organism evidence="3 4">
    <name type="scientific">Candidatus Kaiserbacteria bacterium RIFCSPHIGHO2_02_FULL_55_20</name>
    <dbReference type="NCBI Taxonomy" id="1798497"/>
    <lineage>
        <taxon>Bacteria</taxon>
        <taxon>Candidatus Kaiseribacteriota</taxon>
    </lineage>
</organism>
<protein>
    <recommendedName>
        <fullName evidence="2">ASPIC/UnbV domain-containing protein</fullName>
    </recommendedName>
</protein>
<name>A0A1F6DXN1_9BACT</name>
<dbReference type="Pfam" id="PF07593">
    <property type="entry name" value="UnbV_ASPIC"/>
    <property type="match status" value="1"/>
</dbReference>
<dbReference type="InterPro" id="IPR013517">
    <property type="entry name" value="FG-GAP"/>
</dbReference>
<sequence length="548" mass="58923">MSFLAQRYSCGSSALNTLLALVVLFSAIFAVAALFTGQARGVYIDEIVKSGLPSIPSKGGVSWGDYDSDGFLDLLVRGGGKLGYRLYHNEHNGTFADVTESAALTSVRHSAVSATFGDYDNDGCPDIYIANGENVAPGGEADQLFHSNCNGTFSDVSKQAGITVRARSMGVTWGDYDNDGYLDIYVATYGEPQFDKTDTEWKVTGWVVEPDILYHNNRDGTFTDVAARAHVSGEARCSSYKQGGPEKVTVGTKANWQATWLDYDNDGLPDLYTGTERLANALYHNNGDGTFTDVTEKAGLCIVHSTHGTAVGDYDNDGYLDIYVGSGHRNLLWRNNGDGTFTESATSTGTDNFDSLGWGVGALDFDNDGLLDLYAVSGWTTNATFANAYPNRSDRLYKNTGGTFTDVAGQSGISGTDTRSAAAFGDYNNDGFTDVFVRADEGFPQPSANRLYQAVPNGNHYLTVKLIGTKSNRDGVGARITVEIGGKKQIREVISGGSFLSQNSLWQTFGLGTSTTVDTLTIRWPSGIVQSLHTTKAGQLLTVREENL</sequence>
<keyword evidence="1" id="KW-0732">Signal</keyword>
<proteinExistence type="predicted"/>
<dbReference type="AlphaFoldDB" id="A0A1F6DXN1"/>
<dbReference type="SUPFAM" id="SSF69318">
    <property type="entry name" value="Integrin alpha N-terminal domain"/>
    <property type="match status" value="2"/>
</dbReference>
<dbReference type="Gene3D" id="2.130.10.130">
    <property type="entry name" value="Integrin alpha, N-terminal"/>
    <property type="match status" value="2"/>
</dbReference>
<dbReference type="EMBL" id="MFLK01000018">
    <property type="protein sequence ID" value="OGG66189.1"/>
    <property type="molecule type" value="Genomic_DNA"/>
</dbReference>
<dbReference type="Pfam" id="PF13517">
    <property type="entry name" value="FG-GAP_3"/>
    <property type="match status" value="4"/>
</dbReference>
<evidence type="ECO:0000313" key="4">
    <source>
        <dbReference type="Proteomes" id="UP000177652"/>
    </source>
</evidence>
<dbReference type="STRING" id="1798497.A3D71_01575"/>
<dbReference type="InterPro" id="IPR011519">
    <property type="entry name" value="UnbV_ASPIC"/>
</dbReference>
<dbReference type="InterPro" id="IPR027039">
    <property type="entry name" value="Crtac1"/>
</dbReference>
<evidence type="ECO:0000256" key="1">
    <source>
        <dbReference type="ARBA" id="ARBA00022729"/>
    </source>
</evidence>
<reference evidence="3 4" key="1">
    <citation type="journal article" date="2016" name="Nat. Commun.">
        <title>Thousands of microbial genomes shed light on interconnected biogeochemical processes in an aquifer system.</title>
        <authorList>
            <person name="Anantharaman K."/>
            <person name="Brown C.T."/>
            <person name="Hug L.A."/>
            <person name="Sharon I."/>
            <person name="Castelle C.J."/>
            <person name="Probst A.J."/>
            <person name="Thomas B.C."/>
            <person name="Singh A."/>
            <person name="Wilkins M.J."/>
            <person name="Karaoz U."/>
            <person name="Brodie E.L."/>
            <person name="Williams K.H."/>
            <person name="Hubbard S.S."/>
            <person name="Banfield J.F."/>
        </authorList>
    </citation>
    <scope>NUCLEOTIDE SEQUENCE [LARGE SCALE GENOMIC DNA]</scope>
</reference>
<dbReference type="InterPro" id="IPR028994">
    <property type="entry name" value="Integrin_alpha_N"/>
</dbReference>
<evidence type="ECO:0000259" key="2">
    <source>
        <dbReference type="Pfam" id="PF07593"/>
    </source>
</evidence>
<dbReference type="Proteomes" id="UP000177652">
    <property type="component" value="Unassembled WGS sequence"/>
</dbReference>